<accession>A0A645AVL8</accession>
<dbReference type="AlphaFoldDB" id="A0A645AVL8"/>
<dbReference type="EMBL" id="VSSQ01015042">
    <property type="protein sequence ID" value="MPM54953.1"/>
    <property type="molecule type" value="Genomic_DNA"/>
</dbReference>
<sequence>MDRLNTNEFQFPVYALPGSARKLMLLTYVAKIDIPTTNPDIPFPAVIKSPAVLFFRKNELPNSTVPRVKTRKITISITVNCIKYN</sequence>
<evidence type="ECO:0000313" key="1">
    <source>
        <dbReference type="EMBL" id="MPM54953.1"/>
    </source>
</evidence>
<organism evidence="1">
    <name type="scientific">bioreactor metagenome</name>
    <dbReference type="NCBI Taxonomy" id="1076179"/>
    <lineage>
        <taxon>unclassified sequences</taxon>
        <taxon>metagenomes</taxon>
        <taxon>ecological metagenomes</taxon>
    </lineage>
</organism>
<proteinExistence type="predicted"/>
<reference evidence="1" key="1">
    <citation type="submission" date="2019-08" db="EMBL/GenBank/DDBJ databases">
        <authorList>
            <person name="Kucharzyk K."/>
            <person name="Murdoch R.W."/>
            <person name="Higgins S."/>
            <person name="Loffler F."/>
        </authorList>
    </citation>
    <scope>NUCLEOTIDE SEQUENCE</scope>
</reference>
<gene>
    <name evidence="1" type="ORF">SDC9_101736</name>
</gene>
<comment type="caution">
    <text evidence="1">The sequence shown here is derived from an EMBL/GenBank/DDBJ whole genome shotgun (WGS) entry which is preliminary data.</text>
</comment>
<protein>
    <submittedName>
        <fullName evidence="1">Uncharacterized protein</fullName>
    </submittedName>
</protein>
<name>A0A645AVL8_9ZZZZ</name>